<dbReference type="InterPro" id="IPR013325">
    <property type="entry name" value="RNA_pol_sigma_r2"/>
</dbReference>
<name>A0A0P6Y2T7_9CHLR</name>
<dbReference type="Gene3D" id="1.10.10.10">
    <property type="entry name" value="Winged helix-like DNA-binding domain superfamily/Winged helix DNA-binding domain"/>
    <property type="match status" value="1"/>
</dbReference>
<evidence type="ECO:0000256" key="2">
    <source>
        <dbReference type="ARBA" id="ARBA00023015"/>
    </source>
</evidence>
<sequence length="258" mass="31050">MSTPYHKDNDQDNILDATSSNNVSSLSPSEIEEYSKSINIPQNFNKKEIERIIMNYHREHKMIESLINRDNYDHLQQWNNLYIMSKNFVDKYYNEIFDLNEIRRYSEDIVQDIMLNIYNGLDGFRYYSRFKTWFYKVSINTILQDFRKRGSISRIGDYRYFYDSEYISYPDNSDEIIDNIFMDNILSSLKEAPDERLQQVARLYFIEDKNIYQISSILNIGKSRIHQLLQMARSLLQDQVRLNYTDDLDLVKFDQSNE</sequence>
<dbReference type="InterPro" id="IPR013324">
    <property type="entry name" value="RNA_pol_sigma_r3/r4-like"/>
</dbReference>
<proteinExistence type="inferred from homology"/>
<dbReference type="InterPro" id="IPR014284">
    <property type="entry name" value="RNA_pol_sigma-70_dom"/>
</dbReference>
<dbReference type="Gene3D" id="1.10.1740.10">
    <property type="match status" value="1"/>
</dbReference>
<keyword evidence="8" id="KW-1185">Reference proteome</keyword>
<feature type="domain" description="RNA polymerase sigma-70 region 2" evidence="6">
    <location>
        <begin position="106"/>
        <end position="150"/>
    </location>
</feature>
<dbReference type="PANTHER" id="PTHR43133:SF60">
    <property type="entry name" value="RNA POLYMERASE SIGMA FACTOR SIGV"/>
    <property type="match status" value="1"/>
</dbReference>
<dbReference type="SUPFAM" id="SSF88946">
    <property type="entry name" value="Sigma2 domain of RNA polymerase sigma factors"/>
    <property type="match status" value="1"/>
</dbReference>
<dbReference type="SUPFAM" id="SSF88659">
    <property type="entry name" value="Sigma3 and sigma4 domains of RNA polymerase sigma factors"/>
    <property type="match status" value="1"/>
</dbReference>
<organism evidence="7 8">
    <name type="scientific">Herpetosiphon geysericola</name>
    <dbReference type="NCBI Taxonomy" id="70996"/>
    <lineage>
        <taxon>Bacteria</taxon>
        <taxon>Bacillati</taxon>
        <taxon>Chloroflexota</taxon>
        <taxon>Chloroflexia</taxon>
        <taxon>Herpetosiphonales</taxon>
        <taxon>Herpetosiphonaceae</taxon>
        <taxon>Herpetosiphon</taxon>
    </lineage>
</organism>
<dbReference type="EMBL" id="LGKP01000022">
    <property type="protein sequence ID" value="KPL86179.1"/>
    <property type="molecule type" value="Genomic_DNA"/>
</dbReference>
<feature type="compositionally biased region" description="Basic and acidic residues" evidence="5">
    <location>
        <begin position="1"/>
        <end position="10"/>
    </location>
</feature>
<dbReference type="InterPro" id="IPR039425">
    <property type="entry name" value="RNA_pol_sigma-70-like"/>
</dbReference>
<dbReference type="Pfam" id="PF04542">
    <property type="entry name" value="Sigma70_r2"/>
    <property type="match status" value="1"/>
</dbReference>
<keyword evidence="4" id="KW-0804">Transcription</keyword>
<reference evidence="7 8" key="1">
    <citation type="submission" date="2015-07" db="EMBL/GenBank/DDBJ databases">
        <title>Whole genome sequence of Herpetosiphon geysericola DSM 7119.</title>
        <authorList>
            <person name="Hemp J."/>
            <person name="Ward L.M."/>
            <person name="Pace L.A."/>
            <person name="Fischer W.W."/>
        </authorList>
    </citation>
    <scope>NUCLEOTIDE SEQUENCE [LARGE SCALE GENOMIC DNA]</scope>
    <source>
        <strain evidence="7 8">DSM 7119</strain>
    </source>
</reference>
<evidence type="ECO:0000313" key="7">
    <source>
        <dbReference type="EMBL" id="KPL86179.1"/>
    </source>
</evidence>
<protein>
    <recommendedName>
        <fullName evidence="6">RNA polymerase sigma-70 region 2 domain-containing protein</fullName>
    </recommendedName>
</protein>
<dbReference type="InterPro" id="IPR036388">
    <property type="entry name" value="WH-like_DNA-bd_sf"/>
</dbReference>
<dbReference type="RefSeq" id="WP_054535286.1">
    <property type="nucleotide sequence ID" value="NZ_LGKP01000022.1"/>
</dbReference>
<dbReference type="GO" id="GO:0006352">
    <property type="term" value="P:DNA-templated transcription initiation"/>
    <property type="evidence" value="ECO:0007669"/>
    <property type="project" value="InterPro"/>
</dbReference>
<evidence type="ECO:0000256" key="5">
    <source>
        <dbReference type="SAM" id="MobiDB-lite"/>
    </source>
</evidence>
<feature type="region of interest" description="Disordered" evidence="5">
    <location>
        <begin position="1"/>
        <end position="26"/>
    </location>
</feature>
<dbReference type="STRING" id="70996.SE18_15095"/>
<dbReference type="GO" id="GO:0016987">
    <property type="term" value="F:sigma factor activity"/>
    <property type="evidence" value="ECO:0007669"/>
    <property type="project" value="UniProtKB-KW"/>
</dbReference>
<keyword evidence="2" id="KW-0805">Transcription regulation</keyword>
<evidence type="ECO:0000256" key="4">
    <source>
        <dbReference type="ARBA" id="ARBA00023163"/>
    </source>
</evidence>
<evidence type="ECO:0000259" key="6">
    <source>
        <dbReference type="Pfam" id="PF04542"/>
    </source>
</evidence>
<dbReference type="InterPro" id="IPR007627">
    <property type="entry name" value="RNA_pol_sigma70_r2"/>
</dbReference>
<dbReference type="AlphaFoldDB" id="A0A0P6Y2T7"/>
<comment type="caution">
    <text evidence="7">The sequence shown here is derived from an EMBL/GenBank/DDBJ whole genome shotgun (WGS) entry which is preliminary data.</text>
</comment>
<evidence type="ECO:0000313" key="8">
    <source>
        <dbReference type="Proteomes" id="UP000050277"/>
    </source>
</evidence>
<keyword evidence="3" id="KW-0731">Sigma factor</keyword>
<comment type="similarity">
    <text evidence="1">Belongs to the sigma-70 factor family. ECF subfamily.</text>
</comment>
<dbReference type="Proteomes" id="UP000050277">
    <property type="component" value="Unassembled WGS sequence"/>
</dbReference>
<accession>A0A0P6Y2T7</accession>
<dbReference type="NCBIfam" id="TIGR02937">
    <property type="entry name" value="sigma70-ECF"/>
    <property type="match status" value="1"/>
</dbReference>
<dbReference type="PANTHER" id="PTHR43133">
    <property type="entry name" value="RNA POLYMERASE ECF-TYPE SIGMA FACTO"/>
    <property type="match status" value="1"/>
</dbReference>
<evidence type="ECO:0000256" key="1">
    <source>
        <dbReference type="ARBA" id="ARBA00010641"/>
    </source>
</evidence>
<evidence type="ECO:0000256" key="3">
    <source>
        <dbReference type="ARBA" id="ARBA00023082"/>
    </source>
</evidence>
<dbReference type="OrthoDB" id="1027298at2"/>
<gene>
    <name evidence="7" type="ORF">SE18_15095</name>
</gene>